<accession>A0AAE9BN13</accession>
<dbReference type="Proteomes" id="UP000828212">
    <property type="component" value="Segment"/>
</dbReference>
<organism evidence="1 2">
    <name type="scientific">Dinoroseobacter phage vB_DshP-R7L</name>
    <dbReference type="NCBI Taxonomy" id="2873349"/>
    <lineage>
        <taxon>Viruses</taxon>
        <taxon>Duplodnaviria</taxon>
        <taxon>Heunggongvirae</taxon>
        <taxon>Uroviricota</taxon>
        <taxon>Caudoviricetes</taxon>
        <taxon>Schitoviridae</taxon>
        <taxon>Rhodovirinae</taxon>
        <taxon>Gonggongvirus</taxon>
        <taxon>Gonggongvirus R7l</taxon>
    </lineage>
</organism>
<sequence>MSEPLNLNAVLGPQYQVVINQEEVVVNEDFTLTLSAQEPLKLNVGTGYNVNQTATGTLDVQITAAATINAYRAVTYDGQFVQPTAESLSKYAGVNRVATIIGEALMVVRDGLMTEDGWSWTPNQAIFITTDGVLTQTPPSGTPLRRIAWAISATTINLDPYPIIGV</sequence>
<protein>
    <submittedName>
        <fullName evidence="1">Uncharacterized protein</fullName>
    </submittedName>
</protein>
<name>A0AAE9BN13_9CAUD</name>
<proteinExistence type="predicted"/>
<evidence type="ECO:0000313" key="1">
    <source>
        <dbReference type="EMBL" id="UAT28876.1"/>
    </source>
</evidence>
<dbReference type="EMBL" id="MZ773648">
    <property type="protein sequence ID" value="UAT28876.1"/>
    <property type="molecule type" value="Genomic_DNA"/>
</dbReference>
<gene>
    <name evidence="1" type="ORF">R7L_gp37</name>
</gene>
<evidence type="ECO:0000313" key="2">
    <source>
        <dbReference type="Proteomes" id="UP000828212"/>
    </source>
</evidence>
<reference evidence="1" key="1">
    <citation type="submission" date="2021-08" db="EMBL/GenBank/DDBJ databases">
        <authorList>
            <person name="Lu L."/>
            <person name="Huang X."/>
            <person name="Zhang R."/>
            <person name="Jiao N."/>
        </authorList>
    </citation>
    <scope>NUCLEOTIDE SEQUENCE</scope>
</reference>
<keyword evidence="2" id="KW-1185">Reference proteome</keyword>